<organism evidence="2">
    <name type="scientific">Prorocentrum micans</name>
    <name type="common">Red tide dinoflagellate</name>
    <dbReference type="NCBI Taxonomy" id="2945"/>
    <lineage>
        <taxon>Eukaryota</taxon>
        <taxon>Sar</taxon>
        <taxon>Alveolata</taxon>
        <taxon>Dinophyceae</taxon>
        <taxon>Prorocentrales</taxon>
        <taxon>Prorocentraceae</taxon>
        <taxon>Prorocentrum</taxon>
    </lineage>
</organism>
<sequence>MGFLEDKNGWSPEHGAAWTARSSNRCRSEYTMITGSEARDSYNQSRKRFNFFRIALSQNGYGRSLRNGMTVTCSWRLIRVSMTCRSRASSGLDIAGGWNGIPGRQKRLEP</sequence>
<dbReference type="EMBL" id="HBHN01018316">
    <property type="protein sequence ID" value="CAD9726951.1"/>
    <property type="molecule type" value="Transcribed_RNA"/>
</dbReference>
<evidence type="ECO:0000256" key="1">
    <source>
        <dbReference type="SAM" id="MobiDB-lite"/>
    </source>
</evidence>
<reference evidence="2" key="1">
    <citation type="submission" date="2021-01" db="EMBL/GenBank/DDBJ databases">
        <authorList>
            <person name="Corre E."/>
            <person name="Pelletier E."/>
            <person name="Niang G."/>
            <person name="Scheremetjew M."/>
            <person name="Finn R."/>
            <person name="Kale V."/>
            <person name="Holt S."/>
            <person name="Cochrane G."/>
            <person name="Meng A."/>
            <person name="Brown T."/>
            <person name="Cohen L."/>
        </authorList>
    </citation>
    <scope>NUCLEOTIDE SEQUENCE</scope>
    <source>
        <strain evidence="2">CCCM 845</strain>
    </source>
</reference>
<accession>A0A7S2TE88</accession>
<name>A0A7S2TE88_PROMC</name>
<feature type="region of interest" description="Disordered" evidence="1">
    <location>
        <begin position="1"/>
        <end position="21"/>
    </location>
</feature>
<protein>
    <submittedName>
        <fullName evidence="2">Uncharacterized protein</fullName>
    </submittedName>
</protein>
<proteinExistence type="predicted"/>
<evidence type="ECO:0000313" key="2">
    <source>
        <dbReference type="EMBL" id="CAD9726951.1"/>
    </source>
</evidence>
<gene>
    <name evidence="2" type="ORF">PMIC02512_LOCUS4548</name>
</gene>
<dbReference type="AlphaFoldDB" id="A0A7S2TE88"/>